<evidence type="ECO:0000313" key="2">
    <source>
        <dbReference type="EMBL" id="GFR65335.1"/>
    </source>
</evidence>
<feature type="compositionally biased region" description="Basic and acidic residues" evidence="1">
    <location>
        <begin position="41"/>
        <end position="76"/>
    </location>
</feature>
<keyword evidence="3" id="KW-1185">Reference proteome</keyword>
<evidence type="ECO:0000256" key="1">
    <source>
        <dbReference type="SAM" id="MobiDB-lite"/>
    </source>
</evidence>
<feature type="compositionally biased region" description="Basic and acidic residues" evidence="1">
    <location>
        <begin position="156"/>
        <end position="166"/>
    </location>
</feature>
<feature type="compositionally biased region" description="Basic and acidic residues" evidence="1">
    <location>
        <begin position="125"/>
        <end position="148"/>
    </location>
</feature>
<dbReference type="Proteomes" id="UP000762676">
    <property type="component" value="Unassembled WGS sequence"/>
</dbReference>
<dbReference type="EMBL" id="BMAT01003946">
    <property type="protein sequence ID" value="GFR65335.1"/>
    <property type="molecule type" value="Genomic_DNA"/>
</dbReference>
<name>A0AAV4EXT0_9GAST</name>
<feature type="region of interest" description="Disordered" evidence="1">
    <location>
        <begin position="16"/>
        <end position="189"/>
    </location>
</feature>
<proteinExistence type="predicted"/>
<organism evidence="2 3">
    <name type="scientific">Elysia marginata</name>
    <dbReference type="NCBI Taxonomy" id="1093978"/>
    <lineage>
        <taxon>Eukaryota</taxon>
        <taxon>Metazoa</taxon>
        <taxon>Spiralia</taxon>
        <taxon>Lophotrochozoa</taxon>
        <taxon>Mollusca</taxon>
        <taxon>Gastropoda</taxon>
        <taxon>Heterobranchia</taxon>
        <taxon>Euthyneura</taxon>
        <taxon>Panpulmonata</taxon>
        <taxon>Sacoglossa</taxon>
        <taxon>Placobranchoidea</taxon>
        <taxon>Plakobranchidae</taxon>
        <taxon>Elysia</taxon>
    </lineage>
</organism>
<evidence type="ECO:0000313" key="3">
    <source>
        <dbReference type="Proteomes" id="UP000762676"/>
    </source>
</evidence>
<protein>
    <submittedName>
        <fullName evidence="2">Uncharacterized protein</fullName>
    </submittedName>
</protein>
<sequence length="228" mass="25971">MEKGWDKVLKQGEKTVKDKLLIDAENEENTNRKSAGQSMQDRLRAAADRLLSYDKEPMEWKPRSDVPTKSQMDRFRYPIQKLPGAPKSSEPRILGQLNWSPVRNIASRLGNPTDSKTTPKNLSVENDKKKQLEKTKPAETEHGEKNKLDASGIVDNDLKSTKTDRTKSKKGRKQKKSDADSSSPKQAPEYQVSAIFHWKKMETSKGYPPLRLDQLEKCGYYNAHSKTL</sequence>
<dbReference type="AlphaFoldDB" id="A0AAV4EXT0"/>
<reference evidence="2 3" key="1">
    <citation type="journal article" date="2021" name="Elife">
        <title>Chloroplast acquisition without the gene transfer in kleptoplastic sea slugs, Plakobranchus ocellatus.</title>
        <authorList>
            <person name="Maeda T."/>
            <person name="Takahashi S."/>
            <person name="Yoshida T."/>
            <person name="Shimamura S."/>
            <person name="Takaki Y."/>
            <person name="Nagai Y."/>
            <person name="Toyoda A."/>
            <person name="Suzuki Y."/>
            <person name="Arimoto A."/>
            <person name="Ishii H."/>
            <person name="Satoh N."/>
            <person name="Nishiyama T."/>
            <person name="Hasebe M."/>
            <person name="Maruyama T."/>
            <person name="Minagawa J."/>
            <person name="Obokata J."/>
            <person name="Shigenobu S."/>
        </authorList>
    </citation>
    <scope>NUCLEOTIDE SEQUENCE [LARGE SCALE GENOMIC DNA]</scope>
</reference>
<feature type="compositionally biased region" description="Polar residues" evidence="1">
    <location>
        <begin position="110"/>
        <end position="124"/>
    </location>
</feature>
<gene>
    <name evidence="2" type="ORF">ElyMa_001944700</name>
</gene>
<comment type="caution">
    <text evidence="2">The sequence shown here is derived from an EMBL/GenBank/DDBJ whole genome shotgun (WGS) entry which is preliminary data.</text>
</comment>
<accession>A0AAV4EXT0</accession>